<organism evidence="1 2">
    <name type="scientific">Vaccinium darrowii</name>
    <dbReference type="NCBI Taxonomy" id="229202"/>
    <lineage>
        <taxon>Eukaryota</taxon>
        <taxon>Viridiplantae</taxon>
        <taxon>Streptophyta</taxon>
        <taxon>Embryophyta</taxon>
        <taxon>Tracheophyta</taxon>
        <taxon>Spermatophyta</taxon>
        <taxon>Magnoliopsida</taxon>
        <taxon>eudicotyledons</taxon>
        <taxon>Gunneridae</taxon>
        <taxon>Pentapetalae</taxon>
        <taxon>asterids</taxon>
        <taxon>Ericales</taxon>
        <taxon>Ericaceae</taxon>
        <taxon>Vaccinioideae</taxon>
        <taxon>Vaccinieae</taxon>
        <taxon>Vaccinium</taxon>
    </lineage>
</organism>
<evidence type="ECO:0000313" key="1">
    <source>
        <dbReference type="EMBL" id="KAH7867353.1"/>
    </source>
</evidence>
<reference evidence="1 2" key="1">
    <citation type="journal article" date="2021" name="Hortic Res">
        <title>High-quality reference genome and annotation aids understanding of berry development for evergreen blueberry (Vaccinium darrowii).</title>
        <authorList>
            <person name="Yu J."/>
            <person name="Hulse-Kemp A.M."/>
            <person name="Babiker E."/>
            <person name="Staton M."/>
        </authorList>
    </citation>
    <scope>NUCLEOTIDE SEQUENCE [LARGE SCALE GENOMIC DNA]</scope>
    <source>
        <strain evidence="2">cv. NJ 8807/NJ 8810</strain>
        <tissue evidence="1">Young leaf</tissue>
    </source>
</reference>
<name>A0ACB7ZNT4_9ERIC</name>
<sequence length="462" mass="50263">MLLSFYHGSVVIGGSSIHWKYADKMEKGNSSNTTHENFILGPFLLLASTMSWGAWLVIQAKMGLNYSAPYTSSALICLMASVDCGIIGIIAVHGHHQGCCNSLWGGSVYCSSILPHCMVSQEERSSICVCVQSTLARRCRDTYLDSSAREIICWNVRMPSFASFSSLDLTCLVVDNNRLLVLEISVVGSALIVMGLYTILWGKKRVGYAAMNIISKLAMDSGMNPLVHVAYRQFFATAIMAPFAYFLERLESLGIRKKAGQAKVLGTVVCVGGAMLLSFYHGSVVIGGSSIHWKYADNLEKGNSSNTTHDNNFILGPFLLIASTMSWGAWLIIQAKMGLNYSAPYTSSALICLMASVECGIIGIIAATVCTALAFCLIAWCVKRKGPLYVSVFSPLLLVVVAILSWMLLQEKLYVGTVLGSVLIVMGLYTVLWAKKSEPKAIRNVGDEGEEKQEAKGDQEMQ</sequence>
<dbReference type="Proteomes" id="UP000828048">
    <property type="component" value="Chromosome 9"/>
</dbReference>
<keyword evidence="2" id="KW-1185">Reference proteome</keyword>
<comment type="caution">
    <text evidence="1">The sequence shown here is derived from an EMBL/GenBank/DDBJ whole genome shotgun (WGS) entry which is preliminary data.</text>
</comment>
<evidence type="ECO:0000313" key="2">
    <source>
        <dbReference type="Proteomes" id="UP000828048"/>
    </source>
</evidence>
<proteinExistence type="predicted"/>
<protein>
    <submittedName>
        <fullName evidence="1">Uncharacterized protein</fullName>
    </submittedName>
</protein>
<gene>
    <name evidence="1" type="ORF">Vadar_032403</name>
</gene>
<dbReference type="EMBL" id="CM037159">
    <property type="protein sequence ID" value="KAH7867353.1"/>
    <property type="molecule type" value="Genomic_DNA"/>
</dbReference>
<accession>A0ACB7ZNT4</accession>